<name>A0A6C0CMC4_9ZZZZ</name>
<keyword evidence="2" id="KW-0812">Transmembrane</keyword>
<reference evidence="3" key="1">
    <citation type="journal article" date="2020" name="Nature">
        <title>Giant virus diversity and host interactions through global metagenomics.</title>
        <authorList>
            <person name="Schulz F."/>
            <person name="Roux S."/>
            <person name="Paez-Espino D."/>
            <person name="Jungbluth S."/>
            <person name="Walsh D.A."/>
            <person name="Denef V.J."/>
            <person name="McMahon K.D."/>
            <person name="Konstantinidis K.T."/>
            <person name="Eloe-Fadrosh E.A."/>
            <person name="Kyrpides N.C."/>
            <person name="Woyke T."/>
        </authorList>
    </citation>
    <scope>NUCLEOTIDE SEQUENCE</scope>
    <source>
        <strain evidence="3">GVMAG-M-3300021354-14</strain>
    </source>
</reference>
<dbReference type="AlphaFoldDB" id="A0A6C0CMC4"/>
<dbReference type="GO" id="GO:0016020">
    <property type="term" value="C:membrane"/>
    <property type="evidence" value="ECO:0007669"/>
    <property type="project" value="InterPro"/>
</dbReference>
<keyword evidence="2" id="KW-1133">Transmembrane helix</keyword>
<keyword evidence="2" id="KW-0472">Membrane</keyword>
<dbReference type="InterPro" id="IPR013783">
    <property type="entry name" value="Ig-like_fold"/>
</dbReference>
<dbReference type="GO" id="GO:0005509">
    <property type="term" value="F:calcium ion binding"/>
    <property type="evidence" value="ECO:0007669"/>
    <property type="project" value="InterPro"/>
</dbReference>
<feature type="compositionally biased region" description="Polar residues" evidence="1">
    <location>
        <begin position="448"/>
        <end position="457"/>
    </location>
</feature>
<evidence type="ECO:0000313" key="3">
    <source>
        <dbReference type="EMBL" id="QHT05040.1"/>
    </source>
</evidence>
<sequence length="663" mass="68698">MDKLARNLIIFGLLLSVIGIVILVLQFTTNAFKKDTLISAGTAITDGMAVAQSAFITWDDTSIVTDASNNIVKWASTTQFTDSATGSPYTYDLVPCAYSTEFTPVAATANGTSLVYSNSGLPGVCTTATTYLGRVPNATQTWASYPELSTPHSVYIVGKTATGVSTGGFLYMSTDYKSLAYTLILAQLQCSTTDAFKVDMSNYSTTDPIPAVAGGPGVLKYASSSGTQVASCIFGYEYEGGVSGGIGAASTLSTITGNGQLTTRLYQVSSTGSAEFTSLNTTRGVKLRFGQPYVSINRLAGGGIASTIYCVLVFKSILTEVQRTSLFAYLNSKYFKQAMVYPKTLTGTVGNALTVPIVNGASRVGDPVRYTILPTLPAGMSFTAGSISGTPISFMPPIDYRITATNSVIANTSVINIAINSAQTAGGGGTTGGGGSTGGGTTGGGSTNQNKTTSSPPNIVYTVPQLKLNQVVSLQPSNVGDKVDKYTINPANITQLTGLTFDSTTGILSGTVTTSANISITITATNDSGDADTQFALRTGLIIEYASTSIDSMIDQPIEILRLKLLSNELSSVKSLNYTGDLFGLAFNKTTGDISGTPTRVGMGKVTVTAIFSDGITASTELSIRVSKRVKTSVDPGIIIGAGSVSTAVGVGLISYGTYLELA</sequence>
<accession>A0A6C0CMC4</accession>
<feature type="region of interest" description="Disordered" evidence="1">
    <location>
        <begin position="426"/>
        <end position="457"/>
    </location>
</feature>
<dbReference type="SUPFAM" id="SSF49313">
    <property type="entry name" value="Cadherin-like"/>
    <property type="match status" value="1"/>
</dbReference>
<dbReference type="InterPro" id="IPR015919">
    <property type="entry name" value="Cadherin-like_sf"/>
</dbReference>
<evidence type="ECO:0000256" key="2">
    <source>
        <dbReference type="SAM" id="Phobius"/>
    </source>
</evidence>
<proteinExistence type="predicted"/>
<dbReference type="EMBL" id="MN739448">
    <property type="protein sequence ID" value="QHT05040.1"/>
    <property type="molecule type" value="Genomic_DNA"/>
</dbReference>
<evidence type="ECO:0000256" key="1">
    <source>
        <dbReference type="SAM" id="MobiDB-lite"/>
    </source>
</evidence>
<protein>
    <submittedName>
        <fullName evidence="3">Uncharacterized protein</fullName>
    </submittedName>
</protein>
<feature type="transmembrane region" description="Helical" evidence="2">
    <location>
        <begin position="7"/>
        <end position="27"/>
    </location>
</feature>
<organism evidence="3">
    <name type="scientific">viral metagenome</name>
    <dbReference type="NCBI Taxonomy" id="1070528"/>
    <lineage>
        <taxon>unclassified sequences</taxon>
        <taxon>metagenomes</taxon>
        <taxon>organismal metagenomes</taxon>
    </lineage>
</organism>
<feature type="compositionally biased region" description="Gly residues" evidence="1">
    <location>
        <begin position="426"/>
        <end position="446"/>
    </location>
</feature>
<dbReference type="Pfam" id="PF05345">
    <property type="entry name" value="He_PIG"/>
    <property type="match status" value="2"/>
</dbReference>
<dbReference type="Gene3D" id="2.60.40.10">
    <property type="entry name" value="Immunoglobulins"/>
    <property type="match status" value="3"/>
</dbReference>